<feature type="domain" description="BFD-like [2Fe-2S]-binding" evidence="13">
    <location>
        <begin position="136"/>
        <end position="184"/>
    </location>
</feature>
<dbReference type="SUPFAM" id="SSF82649">
    <property type="entry name" value="SufE/NifU"/>
    <property type="match status" value="1"/>
</dbReference>
<comment type="similarity">
    <text evidence="8">Belongs to the NifU family.</text>
</comment>
<dbReference type="Gene3D" id="1.10.10.1100">
    <property type="entry name" value="BFD-like [2Fe-2S]-binding domain"/>
    <property type="match status" value="1"/>
</dbReference>
<feature type="binding site" evidence="9">
    <location>
        <position position="109"/>
    </location>
    <ligand>
        <name>Fe cation</name>
        <dbReference type="ChEBI" id="CHEBI:24875"/>
    </ligand>
</feature>
<evidence type="ECO:0000256" key="1">
    <source>
        <dbReference type="ARBA" id="ARBA00015278"/>
    </source>
</evidence>
<dbReference type="InterPro" id="IPR007419">
    <property type="entry name" value="BFD-like_2Fe2S-bd_dom"/>
</dbReference>
<dbReference type="GO" id="GO:0016226">
    <property type="term" value="P:iron-sulfur cluster assembly"/>
    <property type="evidence" value="ECO:0007669"/>
    <property type="project" value="InterPro"/>
</dbReference>
<dbReference type="PANTHER" id="PTHR10093">
    <property type="entry name" value="IRON-SULFUR CLUSTER ASSEMBLY ENZYME NIFU HOMOLOG"/>
    <property type="match status" value="1"/>
</dbReference>
<dbReference type="Gene3D" id="3.30.300.130">
    <property type="entry name" value="Fe-S cluster assembly (FSCA)"/>
    <property type="match status" value="1"/>
</dbReference>
<dbReference type="GO" id="GO:0051537">
    <property type="term" value="F:2 iron, 2 sulfur cluster binding"/>
    <property type="evidence" value="ECO:0007669"/>
    <property type="project" value="UniProtKB-KW"/>
</dbReference>
<evidence type="ECO:0000259" key="13">
    <source>
        <dbReference type="Pfam" id="PF04324"/>
    </source>
</evidence>
<evidence type="ECO:0000256" key="7">
    <source>
        <dbReference type="ARBA" id="ARBA00034078"/>
    </source>
</evidence>
<feature type="binding site" evidence="9">
    <location>
        <position position="172"/>
    </location>
    <ligand>
        <name>[2Fe-2S] cluster</name>
        <dbReference type="ChEBI" id="CHEBI:190135"/>
    </ligand>
</feature>
<evidence type="ECO:0000256" key="5">
    <source>
        <dbReference type="ARBA" id="ARBA00023014"/>
    </source>
</evidence>
<evidence type="ECO:0000256" key="6">
    <source>
        <dbReference type="ARBA" id="ARBA00023231"/>
    </source>
</evidence>
<dbReference type="InterPro" id="IPR016217">
    <property type="entry name" value="N_fixation_NifU"/>
</dbReference>
<evidence type="ECO:0000256" key="3">
    <source>
        <dbReference type="ARBA" id="ARBA00022723"/>
    </source>
</evidence>
<comment type="cofactor">
    <cofactor evidence="9">
        <name>Fe cation</name>
        <dbReference type="ChEBI" id="CHEBI:24875"/>
    </cofactor>
    <text evidence="9">Binds 1 Fe cation per subunit.</text>
</comment>
<accession>A0A318THI0</accession>
<evidence type="ECO:0000256" key="8">
    <source>
        <dbReference type="PIRNR" id="PIRNR000375"/>
    </source>
</evidence>
<keyword evidence="6 8" id="KW-0535">Nitrogen fixation</keyword>
<evidence type="ECO:0000256" key="4">
    <source>
        <dbReference type="ARBA" id="ARBA00023004"/>
    </source>
</evidence>
<dbReference type="InterPro" id="IPR002871">
    <property type="entry name" value="NIF_FeS_clus_asmbl_NifU_N"/>
</dbReference>
<dbReference type="InterPro" id="IPR034904">
    <property type="entry name" value="FSCA_dom_sf"/>
</dbReference>
<keyword evidence="2 9" id="KW-0001">2Fe-2S</keyword>
<dbReference type="InterPro" id="IPR041854">
    <property type="entry name" value="BFD-like_2Fe2S-bd_dom_sf"/>
</dbReference>
<dbReference type="Pfam" id="PF01592">
    <property type="entry name" value="NifU_N"/>
    <property type="match status" value="1"/>
</dbReference>
<organism evidence="14 15">
    <name type="scientific">Rhodopseudomonas faecalis</name>
    <dbReference type="NCBI Taxonomy" id="99655"/>
    <lineage>
        <taxon>Bacteria</taxon>
        <taxon>Pseudomonadati</taxon>
        <taxon>Pseudomonadota</taxon>
        <taxon>Alphaproteobacteria</taxon>
        <taxon>Hyphomicrobiales</taxon>
        <taxon>Nitrobacteraceae</taxon>
        <taxon>Rhodopseudomonas</taxon>
    </lineage>
</organism>
<dbReference type="AlphaFoldDB" id="A0A318THI0"/>
<evidence type="ECO:0000313" key="14">
    <source>
        <dbReference type="EMBL" id="PYF04186.1"/>
    </source>
</evidence>
<dbReference type="InterPro" id="IPR001075">
    <property type="entry name" value="NIF_FeS_clus_asmbl_NifU_C"/>
</dbReference>
<dbReference type="OrthoDB" id="9808097at2"/>
<dbReference type="PIRSF" id="PIRSF000375">
    <property type="entry name" value="NifU"/>
    <property type="match status" value="1"/>
</dbReference>
<dbReference type="Gene3D" id="3.90.1010.10">
    <property type="match status" value="1"/>
</dbReference>
<feature type="binding site" evidence="9">
    <location>
        <position position="175"/>
    </location>
    <ligand>
        <name>[2Fe-2S] cluster</name>
        <dbReference type="ChEBI" id="CHEBI:190135"/>
    </ligand>
</feature>
<proteinExistence type="inferred from homology"/>
<feature type="binding site" evidence="9">
    <location>
        <position position="137"/>
    </location>
    <ligand>
        <name>[2Fe-2S] cluster</name>
        <dbReference type="ChEBI" id="CHEBI:190135"/>
    </ligand>
</feature>
<feature type="domain" description="NIF system FeS cluster assembly NifU N-terminal" evidence="12">
    <location>
        <begin position="13"/>
        <end position="128"/>
    </location>
</feature>
<evidence type="ECO:0000256" key="2">
    <source>
        <dbReference type="ARBA" id="ARBA00022714"/>
    </source>
</evidence>
<evidence type="ECO:0000313" key="15">
    <source>
        <dbReference type="Proteomes" id="UP000248148"/>
    </source>
</evidence>
<feature type="binding site" evidence="9">
    <location>
        <position position="139"/>
    </location>
    <ligand>
        <name>[2Fe-2S] cluster</name>
        <dbReference type="ChEBI" id="CHEBI:190135"/>
    </ligand>
</feature>
<feature type="domain" description="NIF system FeS cluster assembly NifU C-terminal" evidence="11">
    <location>
        <begin position="269"/>
        <end position="333"/>
    </location>
</feature>
<dbReference type="GO" id="GO:0005506">
    <property type="term" value="F:iron ion binding"/>
    <property type="evidence" value="ECO:0007669"/>
    <property type="project" value="InterPro"/>
</dbReference>
<dbReference type="RefSeq" id="WP_110780126.1">
    <property type="nucleotide sequence ID" value="NZ_QJTI01000004.1"/>
</dbReference>
<comment type="cofactor">
    <cofactor evidence="9">
        <name>[2Fe-2S] cluster</name>
        <dbReference type="ChEBI" id="CHEBI:190135"/>
    </cofactor>
    <text evidence="9">Binds 1 [2Fe-2S] cluster per subunit.</text>
</comment>
<name>A0A318THI0_9BRAD</name>
<sequence>MATLQPTADRFGDYFVNPKHVGVLAEANAIGAVGALGYGDAIKLMLRIDPASERIEAARFQSYGCSALIAAAAAVTDMIIGQSVAAVEDISSADIAEFLGGLPAERMYCAVLSYEAIQRALAAYRGEREAATEPTLCKCFGVSEAVAERAIRSHQLTDPHQVTQHTKAGGGCCGCYKDIETVLARVNAAMVSAGALRAVQAYRPGSVPPSATERKPRGDSPPPLGARGAVPSHITMAPRPAPVAAAMPRIKLPPAESRDRGTPEQYAQIEQAVQSVRPTLQRDGGDCELVDVDGTAIYLKLSGNCVDCQLASVTLSGIQAQLVDKLQRPMRVVPVS</sequence>
<gene>
    <name evidence="14" type="ORF">BJ122_104166</name>
</gene>
<keyword evidence="3 9" id="KW-0479">Metal-binding</keyword>
<keyword evidence="5 9" id="KW-0411">Iron-sulfur</keyword>
<comment type="function">
    <text evidence="8">May be involved in the formation or repair of [Fe-S] clusters present in iron-sulfur proteins.</text>
</comment>
<dbReference type="Pfam" id="PF01106">
    <property type="entry name" value="NifU"/>
    <property type="match status" value="1"/>
</dbReference>
<dbReference type="EMBL" id="QJTI01000004">
    <property type="protein sequence ID" value="PYF04186.1"/>
    <property type="molecule type" value="Genomic_DNA"/>
</dbReference>
<keyword evidence="4 9" id="KW-0408">Iron</keyword>
<reference evidence="14 15" key="1">
    <citation type="submission" date="2018-06" db="EMBL/GenBank/DDBJ databases">
        <title>Genomic Encyclopedia of Archaeal and Bacterial Type Strains, Phase II (KMG-II): from individual species to whole genera.</title>
        <authorList>
            <person name="Goeker M."/>
        </authorList>
    </citation>
    <scope>NUCLEOTIDE SEQUENCE [LARGE SCALE GENOMIC DNA]</scope>
    <source>
        <strain evidence="14 15">JCM 11668</strain>
    </source>
</reference>
<evidence type="ECO:0000259" key="12">
    <source>
        <dbReference type="Pfam" id="PF01592"/>
    </source>
</evidence>
<keyword evidence="15" id="KW-1185">Reference proteome</keyword>
<evidence type="ECO:0000259" key="11">
    <source>
        <dbReference type="Pfam" id="PF01106"/>
    </source>
</evidence>
<feature type="region of interest" description="Disordered" evidence="10">
    <location>
        <begin position="204"/>
        <end position="231"/>
    </location>
</feature>
<dbReference type="Pfam" id="PF04324">
    <property type="entry name" value="Fer2_BFD"/>
    <property type="match status" value="1"/>
</dbReference>
<evidence type="ECO:0000256" key="10">
    <source>
        <dbReference type="SAM" id="MobiDB-lite"/>
    </source>
</evidence>
<comment type="cofactor">
    <cofactor evidence="7">
        <name>[2Fe-2S] cluster</name>
        <dbReference type="ChEBI" id="CHEBI:190135"/>
    </cofactor>
</comment>
<protein>
    <recommendedName>
        <fullName evidence="1 8">Nitrogen fixation protein NifU</fullName>
    </recommendedName>
</protein>
<evidence type="ECO:0000256" key="9">
    <source>
        <dbReference type="PIRSR" id="PIRSR000375-1"/>
    </source>
</evidence>
<comment type="caution">
    <text evidence="14">The sequence shown here is derived from an EMBL/GenBank/DDBJ whole genome shotgun (WGS) entry which is preliminary data.</text>
</comment>
<feature type="binding site" evidence="9">
    <location>
        <position position="65"/>
    </location>
    <ligand>
        <name>Fe cation</name>
        <dbReference type="ChEBI" id="CHEBI:24875"/>
    </ligand>
</feature>
<dbReference type="SUPFAM" id="SSF117916">
    <property type="entry name" value="Fe-S cluster assembly (FSCA) domain-like"/>
    <property type="match status" value="1"/>
</dbReference>
<dbReference type="Proteomes" id="UP000248148">
    <property type="component" value="Unassembled WGS sequence"/>
</dbReference>